<evidence type="ECO:0000256" key="7">
    <source>
        <dbReference type="ARBA" id="ARBA00022777"/>
    </source>
</evidence>
<comment type="caution">
    <text evidence="14">The sequence shown here is derived from an EMBL/GenBank/DDBJ whole genome shotgun (WGS) entry which is preliminary data.</text>
</comment>
<dbReference type="Proteomes" id="UP000029444">
    <property type="component" value="Unassembled WGS sequence"/>
</dbReference>
<dbReference type="GO" id="GO:0046654">
    <property type="term" value="P:tetrahydrofolate biosynthetic process"/>
    <property type="evidence" value="ECO:0007669"/>
    <property type="project" value="UniProtKB-UniPathway"/>
</dbReference>
<dbReference type="PANTHER" id="PTHR43071:SF1">
    <property type="entry name" value="2-AMINO-4-HYDROXY-6-HYDROXYMETHYLDIHYDROPTERIDINE PYROPHOSPHOKINASE"/>
    <property type="match status" value="1"/>
</dbReference>
<dbReference type="SUPFAM" id="SSF55083">
    <property type="entry name" value="6-hydroxymethyl-7,8-dihydropterin pyrophosphokinase, HPPK"/>
    <property type="match status" value="1"/>
</dbReference>
<dbReference type="UniPathway" id="UPA00077">
    <property type="reaction ID" value="UER00155"/>
</dbReference>
<dbReference type="CDD" id="cd00483">
    <property type="entry name" value="HPPK"/>
    <property type="match status" value="1"/>
</dbReference>
<dbReference type="AlphaFoldDB" id="A0A095URG3"/>
<comment type="function">
    <text evidence="10">Catalyzes the transfer of pyrophosphate from adenosine triphosphate (ATP) to 6-hydroxymethyl-7,8-dihydropterin, an enzymatic step in folate biosynthesis pathway.</text>
</comment>
<dbReference type="EC" id="2.7.6.3" evidence="3"/>
<keyword evidence="9" id="KW-0289">Folate biosynthesis</keyword>
<feature type="domain" description="7,8-dihydro-6-hydroxymethylpterin-pyrophosphokinase" evidence="13">
    <location>
        <begin position="87"/>
        <end position="98"/>
    </location>
</feature>
<evidence type="ECO:0000256" key="1">
    <source>
        <dbReference type="ARBA" id="ARBA00005051"/>
    </source>
</evidence>
<gene>
    <name evidence="14" type="ORF">Y5S_01504</name>
</gene>
<keyword evidence="15" id="KW-1185">Reference proteome</keyword>
<protein>
    <recommendedName>
        <fullName evidence="4">2-amino-4-hydroxy-6-hydroxymethyldihydropteridine pyrophosphokinase</fullName>
        <ecNumber evidence="3">2.7.6.3</ecNumber>
    </recommendedName>
    <alternativeName>
        <fullName evidence="11">6-hydroxymethyl-7,8-dihydropterin pyrophosphokinase</fullName>
    </alternativeName>
    <alternativeName>
        <fullName evidence="12">7,8-dihydro-6-hydroxymethylpterin-pyrophosphokinase</fullName>
    </alternativeName>
</protein>
<dbReference type="InterPro" id="IPR035907">
    <property type="entry name" value="Hppk_sf"/>
</dbReference>
<dbReference type="EMBL" id="ARXV01000005">
    <property type="protein sequence ID" value="KGD65070.1"/>
    <property type="molecule type" value="Genomic_DNA"/>
</dbReference>
<dbReference type="GO" id="GO:0005524">
    <property type="term" value="F:ATP binding"/>
    <property type="evidence" value="ECO:0007669"/>
    <property type="project" value="UniProtKB-KW"/>
</dbReference>
<proteinExistence type="inferred from homology"/>
<evidence type="ECO:0000256" key="6">
    <source>
        <dbReference type="ARBA" id="ARBA00022741"/>
    </source>
</evidence>
<evidence type="ECO:0000256" key="3">
    <source>
        <dbReference type="ARBA" id="ARBA00013253"/>
    </source>
</evidence>
<evidence type="ECO:0000256" key="10">
    <source>
        <dbReference type="ARBA" id="ARBA00029409"/>
    </source>
</evidence>
<evidence type="ECO:0000256" key="2">
    <source>
        <dbReference type="ARBA" id="ARBA00005810"/>
    </source>
</evidence>
<dbReference type="GO" id="GO:0046656">
    <property type="term" value="P:folic acid biosynthetic process"/>
    <property type="evidence" value="ECO:0007669"/>
    <property type="project" value="UniProtKB-KW"/>
</dbReference>
<evidence type="ECO:0000259" key="13">
    <source>
        <dbReference type="PROSITE" id="PS00794"/>
    </source>
</evidence>
<evidence type="ECO:0000256" key="8">
    <source>
        <dbReference type="ARBA" id="ARBA00022840"/>
    </source>
</evidence>
<accession>A0A095URG3</accession>
<evidence type="ECO:0000256" key="12">
    <source>
        <dbReference type="ARBA" id="ARBA00033413"/>
    </source>
</evidence>
<keyword evidence="5" id="KW-0808">Transferase</keyword>
<dbReference type="NCBIfam" id="TIGR01498">
    <property type="entry name" value="folK"/>
    <property type="match status" value="1"/>
</dbReference>
<dbReference type="eggNOG" id="COG0801">
    <property type="taxonomic scope" value="Bacteria"/>
</dbReference>
<dbReference type="STRING" id="1177154.Y5S_01504"/>
<dbReference type="PROSITE" id="PS00794">
    <property type="entry name" value="HPPK"/>
    <property type="match status" value="1"/>
</dbReference>
<dbReference type="InterPro" id="IPR000550">
    <property type="entry name" value="Hppk"/>
</dbReference>
<evidence type="ECO:0000313" key="15">
    <source>
        <dbReference type="Proteomes" id="UP000029444"/>
    </source>
</evidence>
<keyword evidence="6" id="KW-0547">Nucleotide-binding</keyword>
<reference evidence="14 15" key="1">
    <citation type="submission" date="2012-09" db="EMBL/GenBank/DDBJ databases">
        <title>Genome Sequence of alkane-degrading Bacterium Alcanivorax sp. 19-m-6.</title>
        <authorList>
            <person name="Lai Q."/>
            <person name="Shao Z."/>
        </authorList>
    </citation>
    <scope>NUCLEOTIDE SEQUENCE [LARGE SCALE GENOMIC DNA]</scope>
    <source>
        <strain evidence="14 15">19-m-6</strain>
    </source>
</reference>
<evidence type="ECO:0000256" key="11">
    <source>
        <dbReference type="ARBA" id="ARBA00029766"/>
    </source>
</evidence>
<dbReference type="GO" id="GO:0003848">
    <property type="term" value="F:2-amino-4-hydroxy-6-hydroxymethyldihydropteridine diphosphokinase activity"/>
    <property type="evidence" value="ECO:0007669"/>
    <property type="project" value="UniProtKB-EC"/>
</dbReference>
<evidence type="ECO:0000256" key="5">
    <source>
        <dbReference type="ARBA" id="ARBA00022679"/>
    </source>
</evidence>
<organism evidence="14 15">
    <name type="scientific">Alcanivorax nanhaiticus</name>
    <dbReference type="NCBI Taxonomy" id="1177154"/>
    <lineage>
        <taxon>Bacteria</taxon>
        <taxon>Pseudomonadati</taxon>
        <taxon>Pseudomonadota</taxon>
        <taxon>Gammaproteobacteria</taxon>
        <taxon>Oceanospirillales</taxon>
        <taxon>Alcanivoracaceae</taxon>
        <taxon>Alcanivorax</taxon>
    </lineage>
</organism>
<keyword evidence="8" id="KW-0067">ATP-binding</keyword>
<dbReference type="PANTHER" id="PTHR43071">
    <property type="entry name" value="2-AMINO-4-HYDROXY-6-HYDROXYMETHYLDIHYDROPTERIDINE PYROPHOSPHOKINASE"/>
    <property type="match status" value="1"/>
</dbReference>
<sequence>MQAFIGLGSNLDNPVQRLISALAALQRLPGITLLHHSRLFSSAPIGPQDQPDYVNAVAAIRFAGSPHDLLYTLQALELAGGRQRLRHWGERTLDLDILLIDDQRIDSPDLLVPHPQMTQRAFVLVPLMDIDPHCLLPDGTPLSSFLDQVEDQQLSPLDELDLDALID</sequence>
<evidence type="ECO:0000256" key="4">
    <source>
        <dbReference type="ARBA" id="ARBA00016218"/>
    </source>
</evidence>
<dbReference type="GO" id="GO:0016301">
    <property type="term" value="F:kinase activity"/>
    <property type="evidence" value="ECO:0007669"/>
    <property type="project" value="UniProtKB-KW"/>
</dbReference>
<dbReference type="RefSeq" id="WP_035231930.1">
    <property type="nucleotide sequence ID" value="NZ_ARXV01000005.1"/>
</dbReference>
<evidence type="ECO:0000256" key="9">
    <source>
        <dbReference type="ARBA" id="ARBA00022909"/>
    </source>
</evidence>
<comment type="pathway">
    <text evidence="1">Cofactor biosynthesis; tetrahydrofolate biosynthesis; 2-amino-4-hydroxy-6-hydroxymethyl-7,8-dihydropteridine diphosphate from 7,8-dihydroneopterin triphosphate: step 4/4.</text>
</comment>
<dbReference type="OrthoDB" id="9808041at2"/>
<keyword evidence="7 14" id="KW-0418">Kinase</keyword>
<dbReference type="PATRIC" id="fig|1177154.3.peg.1533"/>
<dbReference type="Gene3D" id="3.30.70.560">
    <property type="entry name" value="7,8-Dihydro-6-hydroxymethylpterin-pyrophosphokinase HPPK"/>
    <property type="match status" value="1"/>
</dbReference>
<evidence type="ECO:0000313" key="14">
    <source>
        <dbReference type="EMBL" id="KGD65070.1"/>
    </source>
</evidence>
<dbReference type="Pfam" id="PF01288">
    <property type="entry name" value="HPPK"/>
    <property type="match status" value="1"/>
</dbReference>
<name>A0A095URG3_9GAMM</name>
<comment type="similarity">
    <text evidence="2">Belongs to the HPPK family.</text>
</comment>